<reference evidence="1 2" key="1">
    <citation type="journal article" date="2011" name="PLoS Pathog.">
        <title>Dynamic evolution of pathogenicity revealed by sequencing and comparative genomics of 19 Pseudomonas syringae isolates.</title>
        <authorList>
            <person name="Baltrus D.A."/>
            <person name="Nishimura M.T."/>
            <person name="Romanchuk A."/>
            <person name="Chang J.H."/>
            <person name="Mukhtar M.S."/>
            <person name="Cherkis K."/>
            <person name="Roach J."/>
            <person name="Grant S.R."/>
            <person name="Jones C.D."/>
            <person name="Dangl J.L."/>
        </authorList>
    </citation>
    <scope>NUCLEOTIDE SEQUENCE [LARGE SCALE GENOMIC DNA]</scope>
    <source>
        <strain evidence="1 2">1704B</strain>
    </source>
</reference>
<name>F3G8E4_PSESJ</name>
<organism evidence="1 2">
    <name type="scientific">Pseudomonas syringae pv. pisi str. 1704B</name>
    <dbReference type="NCBI Taxonomy" id="629263"/>
    <lineage>
        <taxon>Bacteria</taxon>
        <taxon>Pseudomonadati</taxon>
        <taxon>Pseudomonadota</taxon>
        <taxon>Gammaproteobacteria</taxon>
        <taxon>Pseudomonadales</taxon>
        <taxon>Pseudomonadaceae</taxon>
        <taxon>Pseudomonas</taxon>
        <taxon>Pseudomonas syringae</taxon>
    </lineage>
</organism>
<accession>F3G8E4</accession>
<comment type="caution">
    <text evidence="1">The sequence shown here is derived from an EMBL/GenBank/DDBJ whole genome shotgun (WGS) entry which is preliminary data.</text>
</comment>
<keyword evidence="2" id="KW-1185">Reference proteome</keyword>
<dbReference type="EMBL" id="AEAI01000670">
    <property type="protein sequence ID" value="EGH43344.1"/>
    <property type="molecule type" value="Genomic_DNA"/>
</dbReference>
<dbReference type="Proteomes" id="UP000004986">
    <property type="component" value="Unassembled WGS sequence"/>
</dbReference>
<gene>
    <name evidence="1" type="ORF">PSYPI_13501</name>
</gene>
<evidence type="ECO:0000313" key="2">
    <source>
        <dbReference type="Proteomes" id="UP000004986"/>
    </source>
</evidence>
<proteinExistence type="predicted"/>
<protein>
    <submittedName>
        <fullName evidence="1">Uncharacterized protein</fullName>
    </submittedName>
</protein>
<evidence type="ECO:0000313" key="1">
    <source>
        <dbReference type="EMBL" id="EGH43344.1"/>
    </source>
</evidence>
<dbReference type="HOGENOM" id="CLU_3172281_0_0_6"/>
<dbReference type="AlphaFoldDB" id="F3G8E4"/>
<sequence length="47" mass="5244">MDTQRFGAGLTFAAVLEPFAQGVEQLSMRVQTLQRLGDVFRPSQSCR</sequence>
<dbReference type="BioCyc" id="PSYR629263:G11X0-2463-MONOMER"/>